<keyword evidence="2" id="KW-1185">Reference proteome</keyword>
<sequence>MSDTLRGSPRAARGRRTGWWRRYLGAAVAVGLWLSLAGCAFARPADDDQSSGKLDACSLVDRGIAAAAIGVESVQSTDESKALEDAAGSVLSCQYSTDAEGPGVMLVATRQPDRVQAEKDIAAVQTSCPEARPLEVDGVTGFTCSSGDLGGSQAFATWDGFIVHVAITQSRMESAAEQAAVGLNQVVATLKRTLADSSFMPR</sequence>
<reference evidence="1 2" key="1">
    <citation type="journal article" date="2015" name="Stand. Genomic Sci.">
        <title>Genomic Encyclopedia of Bacterial and Archaeal Type Strains, Phase III: the genomes of soil and plant-associated and newly described type strains.</title>
        <authorList>
            <person name="Whitman W.B."/>
            <person name="Woyke T."/>
            <person name="Klenk H.P."/>
            <person name="Zhou Y."/>
            <person name="Lilburn T.G."/>
            <person name="Beck B.J."/>
            <person name="De Vos P."/>
            <person name="Vandamme P."/>
            <person name="Eisen J.A."/>
            <person name="Garrity G."/>
            <person name="Hugenholtz P."/>
            <person name="Kyrpides N.C."/>
        </authorList>
    </citation>
    <scope>NUCLEOTIDE SEQUENCE [LARGE SCALE GENOMIC DNA]</scope>
    <source>
        <strain evidence="1 2">VKM Ac-2538</strain>
    </source>
</reference>
<name>A0ABY2BCU9_9ACTN</name>
<dbReference type="Proteomes" id="UP000295818">
    <property type="component" value="Unassembled WGS sequence"/>
</dbReference>
<organism evidence="1 2">
    <name type="scientific">Kribbella orskensis</name>
    <dbReference type="NCBI Taxonomy" id="2512216"/>
    <lineage>
        <taxon>Bacteria</taxon>
        <taxon>Bacillati</taxon>
        <taxon>Actinomycetota</taxon>
        <taxon>Actinomycetes</taxon>
        <taxon>Propionibacteriales</taxon>
        <taxon>Kribbellaceae</taxon>
        <taxon>Kribbella</taxon>
    </lineage>
</organism>
<evidence type="ECO:0008006" key="3">
    <source>
        <dbReference type="Google" id="ProtNLM"/>
    </source>
</evidence>
<accession>A0ABY2BCU9</accession>
<gene>
    <name evidence="1" type="ORF">EV644_118153</name>
</gene>
<evidence type="ECO:0000313" key="2">
    <source>
        <dbReference type="Proteomes" id="UP000295818"/>
    </source>
</evidence>
<dbReference type="RefSeq" id="WP_132193623.1">
    <property type="nucleotide sequence ID" value="NZ_SLWM01000018.1"/>
</dbReference>
<evidence type="ECO:0000313" key="1">
    <source>
        <dbReference type="EMBL" id="TCO15609.1"/>
    </source>
</evidence>
<protein>
    <recommendedName>
        <fullName evidence="3">DUF3558 domain-containing protein</fullName>
    </recommendedName>
</protein>
<comment type="caution">
    <text evidence="1">The sequence shown here is derived from an EMBL/GenBank/DDBJ whole genome shotgun (WGS) entry which is preliminary data.</text>
</comment>
<dbReference type="EMBL" id="SLWM01000018">
    <property type="protein sequence ID" value="TCO15609.1"/>
    <property type="molecule type" value="Genomic_DNA"/>
</dbReference>
<proteinExistence type="predicted"/>